<gene>
    <name evidence="2" type="ORF">NPX13_g6758</name>
</gene>
<sequence>MWENLHIPSSNSGIYTPSGTLTDTPEPEPLVEDDPVPQPPEYLHCNNVIPQIGEIYTIRDLASGKFITLFNGQLLVDKKKNKHHHHVGDYWIYEKQSNGWASFRNLISGSYLVSSQGRFSTMNSIHAKQYFVIRPASLGGYNLCLGDEDCLKGMAISGKDVRPKLVETETFG</sequence>
<dbReference type="AlphaFoldDB" id="A0A9W8NB93"/>
<dbReference type="EMBL" id="JANPWZ010001236">
    <property type="protein sequence ID" value="KAJ3567464.1"/>
    <property type="molecule type" value="Genomic_DNA"/>
</dbReference>
<reference evidence="2" key="1">
    <citation type="submission" date="2022-07" db="EMBL/GenBank/DDBJ databases">
        <title>Genome Sequence of Xylaria arbuscula.</title>
        <authorList>
            <person name="Buettner E."/>
        </authorList>
    </citation>
    <scope>NUCLEOTIDE SEQUENCE</scope>
    <source>
        <strain evidence="2">VT107</strain>
    </source>
</reference>
<keyword evidence="3" id="KW-1185">Reference proteome</keyword>
<dbReference type="Proteomes" id="UP001148614">
    <property type="component" value="Unassembled WGS sequence"/>
</dbReference>
<comment type="caution">
    <text evidence="2">The sequence shown here is derived from an EMBL/GenBank/DDBJ whole genome shotgun (WGS) entry which is preliminary data.</text>
</comment>
<organism evidence="2 3">
    <name type="scientific">Xylaria arbuscula</name>
    <dbReference type="NCBI Taxonomy" id="114810"/>
    <lineage>
        <taxon>Eukaryota</taxon>
        <taxon>Fungi</taxon>
        <taxon>Dikarya</taxon>
        <taxon>Ascomycota</taxon>
        <taxon>Pezizomycotina</taxon>
        <taxon>Sordariomycetes</taxon>
        <taxon>Xylariomycetidae</taxon>
        <taxon>Xylariales</taxon>
        <taxon>Xylariaceae</taxon>
        <taxon>Xylaria</taxon>
    </lineage>
</organism>
<accession>A0A9W8NB93</accession>
<evidence type="ECO:0000313" key="3">
    <source>
        <dbReference type="Proteomes" id="UP001148614"/>
    </source>
</evidence>
<proteinExistence type="predicted"/>
<evidence type="ECO:0000256" key="1">
    <source>
        <dbReference type="SAM" id="MobiDB-lite"/>
    </source>
</evidence>
<feature type="compositionally biased region" description="Polar residues" evidence="1">
    <location>
        <begin position="7"/>
        <end position="19"/>
    </location>
</feature>
<name>A0A9W8NB93_9PEZI</name>
<evidence type="ECO:0000313" key="2">
    <source>
        <dbReference type="EMBL" id="KAJ3567464.1"/>
    </source>
</evidence>
<protein>
    <submittedName>
        <fullName evidence="2">Uncharacterized protein</fullName>
    </submittedName>
</protein>
<feature type="compositionally biased region" description="Acidic residues" evidence="1">
    <location>
        <begin position="25"/>
        <end position="35"/>
    </location>
</feature>
<feature type="region of interest" description="Disordered" evidence="1">
    <location>
        <begin position="1"/>
        <end position="37"/>
    </location>
</feature>